<feature type="transmembrane region" description="Helical" evidence="8">
    <location>
        <begin position="336"/>
        <end position="357"/>
    </location>
</feature>
<keyword evidence="4" id="KW-0309">Germination</keyword>
<evidence type="ECO:0000256" key="2">
    <source>
        <dbReference type="ARBA" id="ARBA00007998"/>
    </source>
</evidence>
<dbReference type="Pfam" id="PF03845">
    <property type="entry name" value="Spore_permease"/>
    <property type="match status" value="1"/>
</dbReference>
<dbReference type="Proteomes" id="UP000184184">
    <property type="component" value="Unassembled WGS sequence"/>
</dbReference>
<dbReference type="PANTHER" id="PTHR34975">
    <property type="entry name" value="SPORE GERMINATION PROTEIN A2"/>
    <property type="match status" value="1"/>
</dbReference>
<evidence type="ECO:0000256" key="8">
    <source>
        <dbReference type="SAM" id="Phobius"/>
    </source>
</evidence>
<reference evidence="9 10" key="1">
    <citation type="submission" date="2016-11" db="EMBL/GenBank/DDBJ databases">
        <authorList>
            <person name="Jaros S."/>
            <person name="Januszkiewicz K."/>
            <person name="Wedrychowicz H."/>
        </authorList>
    </citation>
    <scope>NUCLEOTIDE SEQUENCE [LARGE SCALE GENOMIC DNA]</scope>
    <source>
        <strain evidence="9 10">CGMCC 1.10681</strain>
    </source>
</reference>
<sequence length="362" mass="41803">MNSNVKVNKMVSPYLLFFLIHSTQTGVMVLSFQSDIIKGAGHNAWLSIFAIGIIMHVIFLMLLAILKKSSAGDLLSFHTDVFGKFFGGFLNVVIAIYFAMLSLYVFHTYIDILQLWVFDGIRSWEFSLLLIVLVFYIVSGGFRSITAIAFWGVIIPSFLLLTLVYLVNFAETTYLLPLMQFGMNDFYISMKEAAPLFFGFETALIYFPFIKDRKKATKWGHLAIIYSTFLYVSITIVTFLFFSQGKLEHLPWPTLTMIKIIKLPFLERFEFIFIFTWLLVVMPVLCIYLWSAIRSIKSTIPKVKPTYVLIGFLAVFYLFNSLLFEIKYSYLLEKMVSYSGLTFIFGYIPLLFLISIFKKKVN</sequence>
<keyword evidence="3" id="KW-0813">Transport</keyword>
<accession>A0A1M7LAB5</accession>
<evidence type="ECO:0000313" key="10">
    <source>
        <dbReference type="Proteomes" id="UP000184184"/>
    </source>
</evidence>
<keyword evidence="10" id="KW-1185">Reference proteome</keyword>
<proteinExistence type="inferred from homology"/>
<feature type="transmembrane region" description="Helical" evidence="8">
    <location>
        <begin position="186"/>
        <end position="207"/>
    </location>
</feature>
<organism evidence="9 10">
    <name type="scientific">Gracilibacillus kekensis</name>
    <dbReference type="NCBI Taxonomy" id="1027249"/>
    <lineage>
        <taxon>Bacteria</taxon>
        <taxon>Bacillati</taxon>
        <taxon>Bacillota</taxon>
        <taxon>Bacilli</taxon>
        <taxon>Bacillales</taxon>
        <taxon>Bacillaceae</taxon>
        <taxon>Gracilibacillus</taxon>
    </lineage>
</organism>
<name>A0A1M7LAB5_9BACI</name>
<dbReference type="GO" id="GO:0016020">
    <property type="term" value="C:membrane"/>
    <property type="evidence" value="ECO:0007669"/>
    <property type="project" value="UniProtKB-SubCell"/>
</dbReference>
<protein>
    <submittedName>
        <fullName evidence="9">Spore germination protein (Amino acid permease)</fullName>
    </submittedName>
</protein>
<evidence type="ECO:0000256" key="5">
    <source>
        <dbReference type="ARBA" id="ARBA00022692"/>
    </source>
</evidence>
<dbReference type="STRING" id="1027249.SAMN05216179_1004"/>
<dbReference type="AlphaFoldDB" id="A0A1M7LAB5"/>
<feature type="transmembrane region" description="Helical" evidence="8">
    <location>
        <begin position="86"/>
        <end position="109"/>
    </location>
</feature>
<feature type="transmembrane region" description="Helical" evidence="8">
    <location>
        <begin position="271"/>
        <end position="293"/>
    </location>
</feature>
<feature type="transmembrane region" description="Helical" evidence="8">
    <location>
        <begin position="44"/>
        <end position="66"/>
    </location>
</feature>
<evidence type="ECO:0000256" key="3">
    <source>
        <dbReference type="ARBA" id="ARBA00022448"/>
    </source>
</evidence>
<evidence type="ECO:0000313" key="9">
    <source>
        <dbReference type="EMBL" id="SHM74923.1"/>
    </source>
</evidence>
<feature type="transmembrane region" description="Helical" evidence="8">
    <location>
        <begin position="145"/>
        <end position="166"/>
    </location>
</feature>
<dbReference type="OrthoDB" id="2380240at2"/>
<feature type="transmembrane region" description="Helical" evidence="8">
    <location>
        <begin position="305"/>
        <end position="324"/>
    </location>
</feature>
<dbReference type="NCBIfam" id="TIGR00912">
    <property type="entry name" value="2A0309"/>
    <property type="match status" value="1"/>
</dbReference>
<keyword evidence="6 8" id="KW-1133">Transmembrane helix</keyword>
<dbReference type="RefSeq" id="WP_073200185.1">
    <property type="nucleotide sequence ID" value="NZ_FRCZ01000001.1"/>
</dbReference>
<dbReference type="EMBL" id="FRCZ01000001">
    <property type="protein sequence ID" value="SHM74923.1"/>
    <property type="molecule type" value="Genomic_DNA"/>
</dbReference>
<dbReference type="GO" id="GO:0009847">
    <property type="term" value="P:spore germination"/>
    <property type="evidence" value="ECO:0007669"/>
    <property type="project" value="InterPro"/>
</dbReference>
<comment type="subcellular location">
    <subcellularLocation>
        <location evidence="1">Membrane</location>
        <topology evidence="1">Multi-pass membrane protein</topology>
    </subcellularLocation>
</comment>
<evidence type="ECO:0000256" key="1">
    <source>
        <dbReference type="ARBA" id="ARBA00004141"/>
    </source>
</evidence>
<evidence type="ECO:0000256" key="4">
    <source>
        <dbReference type="ARBA" id="ARBA00022544"/>
    </source>
</evidence>
<keyword evidence="7 8" id="KW-0472">Membrane</keyword>
<gene>
    <name evidence="9" type="ORF">SAMN05216179_1004</name>
</gene>
<feature type="transmembrane region" description="Helical" evidence="8">
    <location>
        <begin position="121"/>
        <end position="138"/>
    </location>
</feature>
<feature type="transmembrane region" description="Helical" evidence="8">
    <location>
        <begin position="12"/>
        <end position="32"/>
    </location>
</feature>
<keyword evidence="5 8" id="KW-0812">Transmembrane</keyword>
<evidence type="ECO:0000256" key="7">
    <source>
        <dbReference type="ARBA" id="ARBA00023136"/>
    </source>
</evidence>
<comment type="similarity">
    <text evidence="2">Belongs to the amino acid-polyamine-organocation (APC) superfamily. Spore germination protein (SGP) (TC 2.A.3.9) family.</text>
</comment>
<dbReference type="InterPro" id="IPR004761">
    <property type="entry name" value="Spore_GerAB"/>
</dbReference>
<evidence type="ECO:0000256" key="6">
    <source>
        <dbReference type="ARBA" id="ARBA00022989"/>
    </source>
</evidence>
<dbReference type="PANTHER" id="PTHR34975:SF2">
    <property type="entry name" value="SPORE GERMINATION PROTEIN A2"/>
    <property type="match status" value="1"/>
</dbReference>
<feature type="transmembrane region" description="Helical" evidence="8">
    <location>
        <begin position="219"/>
        <end position="242"/>
    </location>
</feature>